<keyword evidence="2" id="KW-1185">Reference proteome</keyword>
<evidence type="ECO:0008006" key="3">
    <source>
        <dbReference type="Google" id="ProtNLM"/>
    </source>
</evidence>
<dbReference type="Gene3D" id="3.40.50.2300">
    <property type="match status" value="1"/>
</dbReference>
<evidence type="ECO:0000313" key="2">
    <source>
        <dbReference type="Proteomes" id="UP001550739"/>
    </source>
</evidence>
<gene>
    <name evidence="1" type="ORF">AB0E89_04555</name>
</gene>
<sequence length="580" mass="60767">MAANGFEQFRQALVGPLSDARAPLTPRTTYWSWFRAALAFQPVRPPLSESLRFGTDLVGTDLVGADLADAPHARPNAPTPLSGPSVKPRRTAWARLRHSGVATAVSAALGVVAAIGSTGGYALYLHAQQGQEGFRQKHCGTSNPALVTRADGECTGVTDGSDGPGVFGTALEPVLAAIHAENSEATRGGRYVTVAFLAPLSSADATKGQGLDQFVAEAEGAYTAAEQANADDSAVKIRLVLAGMGSGERHWKDAVDQLKLERNLVAVTGMGLARRESVDAARELSDAGIPMVADLITADGFDTGAIDDKGPINGLVRVGFTNTALLTAVGKELAGQKHTAAVVRSVTSNGSPDPYTESLYHDFLGLNGLKMHLLPAAGFTVDPSGGPDSFLNVIGPLCDIAPAIDTVYFAAREKYLPDFLTALSQRPCRRQQITVVTGSGTADLHLTTDTLRRLDASITVLYASLPTSTALQSDSNRDRSLYDDFLQAFTRDHHGQAFVAAHATLGHSAVLAHDAVLTAATAIHKAATTATALPSRHAVRDQLYTLTDNAVPGAVGRFGIDATGNRTIAPVTVNRLEATP</sequence>
<accession>A0ABV2ZBC9</accession>
<name>A0ABV2ZBC9_9ACTN</name>
<dbReference type="RefSeq" id="WP_361700896.1">
    <property type="nucleotide sequence ID" value="NZ_JBEZVE010000002.1"/>
</dbReference>
<dbReference type="InterPro" id="IPR028082">
    <property type="entry name" value="Peripla_BP_I"/>
</dbReference>
<dbReference type="EMBL" id="JBEZVE010000002">
    <property type="protein sequence ID" value="MEU3779857.1"/>
    <property type="molecule type" value="Genomic_DNA"/>
</dbReference>
<proteinExistence type="predicted"/>
<comment type="caution">
    <text evidence="1">The sequence shown here is derived from an EMBL/GenBank/DDBJ whole genome shotgun (WGS) entry which is preliminary data.</text>
</comment>
<reference evidence="1 2" key="1">
    <citation type="submission" date="2024-06" db="EMBL/GenBank/DDBJ databases">
        <title>The Natural Products Discovery Center: Release of the First 8490 Sequenced Strains for Exploring Actinobacteria Biosynthetic Diversity.</title>
        <authorList>
            <person name="Kalkreuter E."/>
            <person name="Kautsar S.A."/>
            <person name="Yang D."/>
            <person name="Bader C.D."/>
            <person name="Teijaro C.N."/>
            <person name="Fluegel L."/>
            <person name="Davis C.M."/>
            <person name="Simpson J.R."/>
            <person name="Lauterbach L."/>
            <person name="Steele A.D."/>
            <person name="Gui C."/>
            <person name="Meng S."/>
            <person name="Li G."/>
            <person name="Viehrig K."/>
            <person name="Ye F."/>
            <person name="Su P."/>
            <person name="Kiefer A.F."/>
            <person name="Nichols A."/>
            <person name="Cepeda A.J."/>
            <person name="Yan W."/>
            <person name="Fan B."/>
            <person name="Jiang Y."/>
            <person name="Adhikari A."/>
            <person name="Zheng C.-J."/>
            <person name="Schuster L."/>
            <person name="Cowan T.M."/>
            <person name="Smanski M.J."/>
            <person name="Chevrette M.G."/>
            <person name="De Carvalho L.P.S."/>
            <person name="Shen B."/>
        </authorList>
    </citation>
    <scope>NUCLEOTIDE SEQUENCE [LARGE SCALE GENOMIC DNA]</scope>
    <source>
        <strain evidence="1 2">NPDC033843</strain>
    </source>
</reference>
<dbReference type="Proteomes" id="UP001550739">
    <property type="component" value="Unassembled WGS sequence"/>
</dbReference>
<organism evidence="1 2">
    <name type="scientific">Streptomyces sp. 900129855</name>
    <dbReference type="NCBI Taxonomy" id="3155129"/>
    <lineage>
        <taxon>Bacteria</taxon>
        <taxon>Bacillati</taxon>
        <taxon>Actinomycetota</taxon>
        <taxon>Actinomycetes</taxon>
        <taxon>Kitasatosporales</taxon>
        <taxon>Streptomycetaceae</taxon>
        <taxon>Streptomyces</taxon>
    </lineage>
</organism>
<dbReference type="SUPFAM" id="SSF53822">
    <property type="entry name" value="Periplasmic binding protein-like I"/>
    <property type="match status" value="1"/>
</dbReference>
<evidence type="ECO:0000313" key="1">
    <source>
        <dbReference type="EMBL" id="MEU3779857.1"/>
    </source>
</evidence>
<protein>
    <recommendedName>
        <fullName evidence="3">ABC-type branched-subunit amino acid transport system substrate-binding protein</fullName>
    </recommendedName>
</protein>